<sequence length="74" mass="8389">MVKNLRRCEYKKTYCLKQKFTPNYGPDNADVAVIEFFSITCVISVSSPVPCLKKAIAENKKMFGLSLKTSPFFC</sequence>
<geneLocation type="plasmid" evidence="1">
    <name>p17-15-vir-like</name>
</geneLocation>
<evidence type="ECO:0000313" key="1">
    <source>
        <dbReference type="EMBL" id="QTX14793.1"/>
    </source>
</evidence>
<accession>A0A8B0SR78</accession>
<keyword evidence="1" id="KW-0614">Plasmid</keyword>
<proteinExistence type="predicted"/>
<dbReference type="AlphaFoldDB" id="A0A8B0SR78"/>
<dbReference type="EMBL" id="MN956836">
    <property type="protein sequence ID" value="QTX14793.1"/>
    <property type="molecule type" value="Genomic_DNA"/>
</dbReference>
<protein>
    <submittedName>
        <fullName evidence="1">Uncharacterized protein</fullName>
    </submittedName>
</protein>
<organism evidence="1">
    <name type="scientific">Klebsiella pneumoniae</name>
    <dbReference type="NCBI Taxonomy" id="573"/>
    <lineage>
        <taxon>Bacteria</taxon>
        <taxon>Pseudomonadati</taxon>
        <taxon>Pseudomonadota</taxon>
        <taxon>Gammaproteobacteria</taxon>
        <taxon>Enterobacterales</taxon>
        <taxon>Enterobacteriaceae</taxon>
        <taxon>Klebsiella/Raoultella group</taxon>
        <taxon>Klebsiella</taxon>
        <taxon>Klebsiella pneumoniae complex</taxon>
    </lineage>
</organism>
<reference evidence="1" key="1">
    <citation type="submission" date="2020-01" db="EMBL/GenBank/DDBJ databases">
        <authorList>
            <person name="Qin S."/>
        </authorList>
    </citation>
    <scope>NUCLEOTIDE SEQUENCE</scope>
    <source>
        <strain evidence="1">CVir17-16-YZ6g</strain>
        <plasmid evidence="1">p17-15-vir-like</plasmid>
    </source>
</reference>
<name>A0A8B0SR78_KLEPN</name>